<keyword evidence="1" id="KW-1133">Transmembrane helix</keyword>
<evidence type="ECO:0000313" key="4">
    <source>
        <dbReference type="Proteomes" id="UP000772434"/>
    </source>
</evidence>
<organism evidence="3 4">
    <name type="scientific">Rhodocollybia butyracea</name>
    <dbReference type="NCBI Taxonomy" id="206335"/>
    <lineage>
        <taxon>Eukaryota</taxon>
        <taxon>Fungi</taxon>
        <taxon>Dikarya</taxon>
        <taxon>Basidiomycota</taxon>
        <taxon>Agaricomycotina</taxon>
        <taxon>Agaricomycetes</taxon>
        <taxon>Agaricomycetidae</taxon>
        <taxon>Agaricales</taxon>
        <taxon>Marasmiineae</taxon>
        <taxon>Omphalotaceae</taxon>
        <taxon>Rhodocollybia</taxon>
    </lineage>
</organism>
<feature type="transmembrane region" description="Helical" evidence="1">
    <location>
        <begin position="105"/>
        <end position="126"/>
    </location>
</feature>
<sequence>MSISSNNAAMAEELQVRLLDNCVVLSAYGETIFWLESEHSCFCTVLWFYDFLLTFPTEIQSIWSSRLTGTSILFILSRYGFLIYAVLQLPIYLPGTMPATGCRDIVFTLLTFNIVADVATKSLSVLRVYALFGQKQSLLILLCPFIIGNIAANFLLLFSVTAGTSRGTYAQRFGSCLPTGNTERVQIGDHYASDSIDSRWHYLHLNFN</sequence>
<dbReference type="OrthoDB" id="2955592at2759"/>
<dbReference type="AlphaFoldDB" id="A0A9P5U6X9"/>
<protein>
    <recommendedName>
        <fullName evidence="2">DUF6533 domain-containing protein</fullName>
    </recommendedName>
</protein>
<keyword evidence="4" id="KW-1185">Reference proteome</keyword>
<feature type="transmembrane region" description="Helical" evidence="1">
    <location>
        <begin position="138"/>
        <end position="158"/>
    </location>
</feature>
<dbReference type="InterPro" id="IPR045340">
    <property type="entry name" value="DUF6533"/>
</dbReference>
<proteinExistence type="predicted"/>
<dbReference type="Pfam" id="PF20151">
    <property type="entry name" value="DUF6533"/>
    <property type="match status" value="1"/>
</dbReference>
<evidence type="ECO:0000256" key="1">
    <source>
        <dbReference type="SAM" id="Phobius"/>
    </source>
</evidence>
<dbReference type="Proteomes" id="UP000772434">
    <property type="component" value="Unassembled WGS sequence"/>
</dbReference>
<gene>
    <name evidence="3" type="ORF">BDP27DRAFT_834015</name>
</gene>
<comment type="caution">
    <text evidence="3">The sequence shown here is derived from an EMBL/GenBank/DDBJ whole genome shotgun (WGS) entry which is preliminary data.</text>
</comment>
<keyword evidence="1" id="KW-0812">Transmembrane</keyword>
<dbReference type="EMBL" id="JADNRY010000063">
    <property type="protein sequence ID" value="KAF9068224.1"/>
    <property type="molecule type" value="Genomic_DNA"/>
</dbReference>
<reference evidence="3" key="1">
    <citation type="submission" date="2020-11" db="EMBL/GenBank/DDBJ databases">
        <authorList>
            <consortium name="DOE Joint Genome Institute"/>
            <person name="Ahrendt S."/>
            <person name="Riley R."/>
            <person name="Andreopoulos W."/>
            <person name="Labutti K."/>
            <person name="Pangilinan J."/>
            <person name="Ruiz-Duenas F.J."/>
            <person name="Barrasa J.M."/>
            <person name="Sanchez-Garcia M."/>
            <person name="Camarero S."/>
            <person name="Miyauchi S."/>
            <person name="Serrano A."/>
            <person name="Linde D."/>
            <person name="Babiker R."/>
            <person name="Drula E."/>
            <person name="Ayuso-Fernandez I."/>
            <person name="Pacheco R."/>
            <person name="Padilla G."/>
            <person name="Ferreira P."/>
            <person name="Barriuso J."/>
            <person name="Kellner H."/>
            <person name="Castanera R."/>
            <person name="Alfaro M."/>
            <person name="Ramirez L."/>
            <person name="Pisabarro A.G."/>
            <person name="Kuo A."/>
            <person name="Tritt A."/>
            <person name="Lipzen A."/>
            <person name="He G."/>
            <person name="Yan M."/>
            <person name="Ng V."/>
            <person name="Cullen D."/>
            <person name="Martin F."/>
            <person name="Rosso M.-N."/>
            <person name="Henrissat B."/>
            <person name="Hibbett D."/>
            <person name="Martinez A.T."/>
            <person name="Grigoriev I.V."/>
        </authorList>
    </citation>
    <scope>NUCLEOTIDE SEQUENCE</scope>
    <source>
        <strain evidence="3">AH 40177</strain>
    </source>
</reference>
<name>A0A9P5U6X9_9AGAR</name>
<feature type="transmembrane region" description="Helical" evidence="1">
    <location>
        <begin position="72"/>
        <end position="93"/>
    </location>
</feature>
<feature type="domain" description="DUF6533" evidence="2">
    <location>
        <begin position="43"/>
        <end position="83"/>
    </location>
</feature>
<evidence type="ECO:0000313" key="3">
    <source>
        <dbReference type="EMBL" id="KAF9068224.1"/>
    </source>
</evidence>
<accession>A0A9P5U6X9</accession>
<evidence type="ECO:0000259" key="2">
    <source>
        <dbReference type="Pfam" id="PF20151"/>
    </source>
</evidence>
<keyword evidence="1" id="KW-0472">Membrane</keyword>